<dbReference type="Proteomes" id="UP000009138">
    <property type="component" value="Unassembled WGS sequence"/>
</dbReference>
<evidence type="ECO:0000313" key="2">
    <source>
        <dbReference type="Proteomes" id="UP000009138"/>
    </source>
</evidence>
<accession>I1CD50</accession>
<dbReference type="AlphaFoldDB" id="I1CD50"/>
<dbReference type="GeneID" id="93618056"/>
<proteinExistence type="predicted"/>
<protein>
    <submittedName>
        <fullName evidence="1">Uncharacterized protein</fullName>
    </submittedName>
</protein>
<organism evidence="1 2">
    <name type="scientific">Rhizopus delemar (strain RA 99-880 / ATCC MYA-4621 / FGSC 9543 / NRRL 43880)</name>
    <name type="common">Mucormycosis agent</name>
    <name type="synonym">Rhizopus arrhizus var. delemar</name>
    <dbReference type="NCBI Taxonomy" id="246409"/>
    <lineage>
        <taxon>Eukaryota</taxon>
        <taxon>Fungi</taxon>
        <taxon>Fungi incertae sedis</taxon>
        <taxon>Mucoromycota</taxon>
        <taxon>Mucoromycotina</taxon>
        <taxon>Mucoromycetes</taxon>
        <taxon>Mucorales</taxon>
        <taxon>Mucorineae</taxon>
        <taxon>Rhizopodaceae</taxon>
        <taxon>Rhizopus</taxon>
    </lineage>
</organism>
<evidence type="ECO:0000313" key="1">
    <source>
        <dbReference type="EMBL" id="EIE86380.1"/>
    </source>
</evidence>
<sequence length="87" mass="9748">MYTDLMLSMLKKIFFVAPKSSPNCALWGGFISSFGFQHPAPQFASLFSSSLLDDTPVEKLSTKWFRNLDILPLDSLPPMYPRASKSS</sequence>
<dbReference type="InParanoid" id="I1CD50"/>
<reference evidence="1 2" key="1">
    <citation type="journal article" date="2009" name="PLoS Genet.">
        <title>Genomic analysis of the basal lineage fungus Rhizopus oryzae reveals a whole-genome duplication.</title>
        <authorList>
            <person name="Ma L.-J."/>
            <person name="Ibrahim A.S."/>
            <person name="Skory C."/>
            <person name="Grabherr M.G."/>
            <person name="Burger G."/>
            <person name="Butler M."/>
            <person name="Elias M."/>
            <person name="Idnurm A."/>
            <person name="Lang B.F."/>
            <person name="Sone T."/>
            <person name="Abe A."/>
            <person name="Calvo S.E."/>
            <person name="Corrochano L.M."/>
            <person name="Engels R."/>
            <person name="Fu J."/>
            <person name="Hansberg W."/>
            <person name="Kim J.-M."/>
            <person name="Kodira C.D."/>
            <person name="Koehrsen M.J."/>
            <person name="Liu B."/>
            <person name="Miranda-Saavedra D."/>
            <person name="O'Leary S."/>
            <person name="Ortiz-Castellanos L."/>
            <person name="Poulter R."/>
            <person name="Rodriguez-Romero J."/>
            <person name="Ruiz-Herrera J."/>
            <person name="Shen Y.-Q."/>
            <person name="Zeng Q."/>
            <person name="Galagan J."/>
            <person name="Birren B.W."/>
            <person name="Cuomo C.A."/>
            <person name="Wickes B.L."/>
        </authorList>
    </citation>
    <scope>NUCLEOTIDE SEQUENCE [LARGE SCALE GENOMIC DNA]</scope>
    <source>
        <strain evidence="2">RA 99-880 / ATCC MYA-4621 / FGSC 9543 / NRRL 43880</strain>
    </source>
</reference>
<keyword evidence="2" id="KW-1185">Reference proteome</keyword>
<dbReference type="RefSeq" id="XP_067521776.1">
    <property type="nucleotide sequence ID" value="XM_067665675.1"/>
</dbReference>
<dbReference type="VEuPathDB" id="FungiDB:RO3G_11091"/>
<name>I1CD50_RHIO9</name>
<dbReference type="EMBL" id="CH476739">
    <property type="protein sequence ID" value="EIE86380.1"/>
    <property type="molecule type" value="Genomic_DNA"/>
</dbReference>
<gene>
    <name evidence="1" type="ORF">RO3G_11091</name>
</gene>